<feature type="compositionally biased region" description="Basic residues" evidence="1">
    <location>
        <begin position="222"/>
        <end position="247"/>
    </location>
</feature>
<dbReference type="SUPFAM" id="SSF58087">
    <property type="entry name" value="Variant surface glycoprotein (N-terminal domain)"/>
    <property type="match status" value="1"/>
</dbReference>
<protein>
    <submittedName>
        <fullName evidence="3">Variant surface glycoprotein 1688</fullName>
    </submittedName>
</protein>
<feature type="chain" id="PRO_5004058142" evidence="2">
    <location>
        <begin position="23"/>
        <end position="325"/>
    </location>
</feature>
<feature type="compositionally biased region" description="Basic and acidic residues" evidence="1">
    <location>
        <begin position="279"/>
        <end position="289"/>
    </location>
</feature>
<organism evidence="3">
    <name type="scientific">Trypanosoma brucei</name>
    <dbReference type="NCBI Taxonomy" id="5691"/>
    <lineage>
        <taxon>Eukaryota</taxon>
        <taxon>Discoba</taxon>
        <taxon>Euglenozoa</taxon>
        <taxon>Kinetoplastea</taxon>
        <taxon>Metakinetoplastina</taxon>
        <taxon>Trypanosomatida</taxon>
        <taxon>Trypanosomatidae</taxon>
        <taxon>Trypanosoma</taxon>
    </lineage>
</organism>
<dbReference type="AlphaFoldDB" id="M4T0R3"/>
<feature type="signal peptide" evidence="2">
    <location>
        <begin position="1"/>
        <end position="22"/>
    </location>
</feature>
<keyword evidence="2" id="KW-0732">Signal</keyword>
<evidence type="ECO:0000313" key="3">
    <source>
        <dbReference type="EMBL" id="AGH60602.1"/>
    </source>
</evidence>
<feature type="region of interest" description="Disordered" evidence="1">
    <location>
        <begin position="266"/>
        <end position="325"/>
    </location>
</feature>
<dbReference type="EMBL" id="KC613171">
    <property type="protein sequence ID" value="AGH60602.1"/>
    <property type="molecule type" value="Genomic_DNA"/>
</dbReference>
<evidence type="ECO:0000256" key="1">
    <source>
        <dbReference type="SAM" id="MobiDB-lite"/>
    </source>
</evidence>
<reference evidence="3" key="1">
    <citation type="submission" date="2013-02" db="EMBL/GenBank/DDBJ databases">
        <authorList>
            <person name="Cross G.A.M."/>
            <person name="Kim H.-S."/>
            <person name="Wickstead B."/>
        </authorList>
    </citation>
    <scope>NUCLEOTIDE SEQUENCE</scope>
    <source>
        <strain evidence="3">Lister 427</strain>
    </source>
</reference>
<feature type="compositionally biased region" description="Basic and acidic residues" evidence="1">
    <location>
        <begin position="168"/>
        <end position="190"/>
    </location>
</feature>
<dbReference type="VEuPathDB" id="TriTrypDB:Tb427_000471300"/>
<accession>M4T0R3</accession>
<name>M4T0R3_9TRYP</name>
<reference evidence="3" key="2">
    <citation type="journal article" date="2014" name="Mol. Biochem. Parasitol.">
        <title>Capturing the variant surface glycoprotein repertoire (the VSGnome) of Trypanosoma brucei Lister 427.</title>
        <authorList>
            <person name="Cross G.A."/>
            <person name="Kim H.S."/>
            <person name="Wickstead B."/>
        </authorList>
    </citation>
    <scope>NUCLEOTIDE SEQUENCE</scope>
    <source>
        <strain evidence="3">Lister 427</strain>
    </source>
</reference>
<feature type="region of interest" description="Disordered" evidence="1">
    <location>
        <begin position="145"/>
        <end position="248"/>
    </location>
</feature>
<sequence>MSVSNFGLLLLFSCYWVPSSRADETFGEAGADVKNMCGEAAFFIAAATNIEGQVRARGKLSVDLQKDVTRFKLAAHHPATASKRPWFEALALYSEIQHQKTEEQERTLRDTAQLFVTQAHRWAGKLLGVQTAAALKAVNDDTKQPAVAGNDATIPTAGTTPDPVCPNDEVKPSLTSEKKTRSKYAEETKNNARQSLAESRGKPANSTNRVLKPSASLLRSQQRFRRQPRRKRRNKDSRHRRNQKFRSKVGGTYGRSLYWWNRNDSRRDRGSAKQVSIRQLDKKYGHTDSRSAGPQLLHNKEQTHGNPACDSGNLRNTISRRRDFS</sequence>
<proteinExistence type="predicted"/>
<evidence type="ECO:0000256" key="2">
    <source>
        <dbReference type="SAM" id="SignalP"/>
    </source>
</evidence>